<sequence>MGRLEGKVAIVTGAAAGLGEGIAKHYVREGARVLVCDVDARAGEALASTSESMAFCRADVTRAEDWRGAVGRAVELWGRVDVLVNNAGTSYVNKSTNEVTEAEFDKVMAVNVKSVFLGSNAFTEQVRKQGGKEGGGGVMINIASVGAHRPRPGLVWYNASKGAVANATRGLAAEYGPEGIRVNSICPLATATALLPAFVGGELTPEVERALGDVPLGRMGRVDDVAGAAVFLASAEASFITGVNLDVDGGRAI</sequence>
<dbReference type="EMBL" id="CM047949">
    <property type="protein sequence ID" value="KAI9896094.1"/>
    <property type="molecule type" value="Genomic_DNA"/>
</dbReference>
<name>A0ACC0URE0_9HYPO</name>
<protein>
    <submittedName>
        <fullName evidence="1">Uncharacterized protein</fullName>
    </submittedName>
</protein>
<proteinExistence type="predicted"/>
<dbReference type="Proteomes" id="UP001163324">
    <property type="component" value="Chromosome 10"/>
</dbReference>
<reference evidence="1" key="1">
    <citation type="submission" date="2022-10" db="EMBL/GenBank/DDBJ databases">
        <title>Complete Genome of Trichothecium roseum strain YXFP-22015, a Plant Pathogen Isolated from Citrus.</title>
        <authorList>
            <person name="Wang Y."/>
            <person name="Zhu L."/>
        </authorList>
    </citation>
    <scope>NUCLEOTIDE SEQUENCE</scope>
    <source>
        <strain evidence="1">YXFP-22015</strain>
    </source>
</reference>
<comment type="caution">
    <text evidence="1">The sequence shown here is derived from an EMBL/GenBank/DDBJ whole genome shotgun (WGS) entry which is preliminary data.</text>
</comment>
<gene>
    <name evidence="1" type="ORF">N3K66_008994</name>
</gene>
<evidence type="ECO:0000313" key="1">
    <source>
        <dbReference type="EMBL" id="KAI9896094.1"/>
    </source>
</evidence>
<keyword evidence="2" id="KW-1185">Reference proteome</keyword>
<evidence type="ECO:0000313" key="2">
    <source>
        <dbReference type="Proteomes" id="UP001163324"/>
    </source>
</evidence>
<accession>A0ACC0URE0</accession>
<organism evidence="1 2">
    <name type="scientific">Trichothecium roseum</name>
    <dbReference type="NCBI Taxonomy" id="47278"/>
    <lineage>
        <taxon>Eukaryota</taxon>
        <taxon>Fungi</taxon>
        <taxon>Dikarya</taxon>
        <taxon>Ascomycota</taxon>
        <taxon>Pezizomycotina</taxon>
        <taxon>Sordariomycetes</taxon>
        <taxon>Hypocreomycetidae</taxon>
        <taxon>Hypocreales</taxon>
        <taxon>Hypocreales incertae sedis</taxon>
        <taxon>Trichothecium</taxon>
    </lineage>
</organism>